<dbReference type="InterPro" id="IPR044202">
    <property type="entry name" value="LETM1/MDM38-like"/>
</dbReference>
<keyword evidence="2 7" id="KW-0812">Transmembrane</keyword>
<evidence type="ECO:0000256" key="5">
    <source>
        <dbReference type="ARBA" id="ARBA00023128"/>
    </source>
</evidence>
<evidence type="ECO:0000256" key="7">
    <source>
        <dbReference type="SAM" id="Phobius"/>
    </source>
</evidence>
<dbReference type="PANTHER" id="PTHR14009">
    <property type="entry name" value="LEUCINE ZIPPER-EF-HAND CONTAINING TRANSMEMBRANE PROTEIN"/>
    <property type="match status" value="1"/>
</dbReference>
<name>A0A836CA55_9STRA</name>
<keyword evidence="10" id="KW-1185">Reference proteome</keyword>
<dbReference type="GO" id="GO:0030003">
    <property type="term" value="P:intracellular monoatomic cation homeostasis"/>
    <property type="evidence" value="ECO:0007669"/>
    <property type="project" value="TreeGrafter"/>
</dbReference>
<dbReference type="Proteomes" id="UP000664859">
    <property type="component" value="Unassembled WGS sequence"/>
</dbReference>
<evidence type="ECO:0000256" key="4">
    <source>
        <dbReference type="ARBA" id="ARBA00022989"/>
    </source>
</evidence>
<protein>
    <recommendedName>
        <fullName evidence="8">Letm1 RBD domain-containing protein</fullName>
    </recommendedName>
</protein>
<evidence type="ECO:0000256" key="1">
    <source>
        <dbReference type="ARBA" id="ARBA00004434"/>
    </source>
</evidence>
<dbReference type="GO" id="GO:0043022">
    <property type="term" value="F:ribosome binding"/>
    <property type="evidence" value="ECO:0007669"/>
    <property type="project" value="InterPro"/>
</dbReference>
<feature type="domain" description="Letm1 RBD" evidence="8">
    <location>
        <begin position="200"/>
        <end position="267"/>
    </location>
</feature>
<feature type="transmembrane region" description="Helical" evidence="7">
    <location>
        <begin position="215"/>
        <end position="241"/>
    </location>
</feature>
<organism evidence="9 10">
    <name type="scientific">Tribonema minus</name>
    <dbReference type="NCBI Taxonomy" id="303371"/>
    <lineage>
        <taxon>Eukaryota</taxon>
        <taxon>Sar</taxon>
        <taxon>Stramenopiles</taxon>
        <taxon>Ochrophyta</taxon>
        <taxon>PX clade</taxon>
        <taxon>Xanthophyceae</taxon>
        <taxon>Tribonematales</taxon>
        <taxon>Tribonemataceae</taxon>
        <taxon>Tribonema</taxon>
    </lineage>
</organism>
<keyword evidence="6 7" id="KW-0472">Membrane</keyword>
<keyword evidence="4 7" id="KW-1133">Transmembrane helix</keyword>
<sequence>MKQKLWAQGMAGGADAASRREMQMQARLKAEAATLAERRLALHRLDMDMERIAHSIEQDIKESAASPREHRLLVAEFGMLDAQLTELGRLLESLSADADAAAAAVEPEALLRFGEAFAEDESELELIKREVGDLKLRLGMDLESPTLALPDMEKIARYVRETVEKLRSALDFYVTGTKLLGQDIQYALALVGKAIQGYTLKPREVRTLRRSGKDLLTLIPTIIILILPLSPVGHVLVFSFIQRYFPDFFPSTFTERRQNLLKMYEEVEKVEQKGDDEDTDDALEKLRKKFIATLTNTDA</sequence>
<evidence type="ECO:0000313" key="10">
    <source>
        <dbReference type="Proteomes" id="UP000664859"/>
    </source>
</evidence>
<evidence type="ECO:0000256" key="6">
    <source>
        <dbReference type="ARBA" id="ARBA00023136"/>
    </source>
</evidence>
<dbReference type="OrthoDB" id="275278at2759"/>
<evidence type="ECO:0000313" key="9">
    <source>
        <dbReference type="EMBL" id="KAG5177912.1"/>
    </source>
</evidence>
<dbReference type="PANTHER" id="PTHR14009:SF1">
    <property type="entry name" value="MITOCHONDRIAL PROTON_CALCIUM EXCHANGER PROTEIN"/>
    <property type="match status" value="1"/>
</dbReference>
<evidence type="ECO:0000256" key="3">
    <source>
        <dbReference type="ARBA" id="ARBA00022792"/>
    </source>
</evidence>
<reference evidence="9" key="1">
    <citation type="submission" date="2021-02" db="EMBL/GenBank/DDBJ databases">
        <title>First Annotated Genome of the Yellow-green Alga Tribonema minus.</title>
        <authorList>
            <person name="Mahan K.M."/>
        </authorList>
    </citation>
    <scope>NUCLEOTIDE SEQUENCE</scope>
    <source>
        <strain evidence="9">UTEX B ZZ1240</strain>
    </source>
</reference>
<evidence type="ECO:0000256" key="2">
    <source>
        <dbReference type="ARBA" id="ARBA00022692"/>
    </source>
</evidence>
<proteinExistence type="predicted"/>
<comment type="caution">
    <text evidence="9">The sequence shown here is derived from an EMBL/GenBank/DDBJ whole genome shotgun (WGS) entry which is preliminary data.</text>
</comment>
<dbReference type="InterPro" id="IPR033122">
    <property type="entry name" value="LETM1-like_RBD"/>
</dbReference>
<dbReference type="EMBL" id="JAFCMP010000520">
    <property type="protein sequence ID" value="KAG5177912.1"/>
    <property type="molecule type" value="Genomic_DNA"/>
</dbReference>
<comment type="subcellular location">
    <subcellularLocation>
        <location evidence="1">Mitochondrion inner membrane</location>
        <topology evidence="1">Single-pass membrane protein</topology>
    </subcellularLocation>
</comment>
<accession>A0A836CA55</accession>
<keyword evidence="5" id="KW-0496">Mitochondrion</keyword>
<gene>
    <name evidence="9" type="ORF">JKP88DRAFT_226024</name>
</gene>
<keyword evidence="3" id="KW-0999">Mitochondrion inner membrane</keyword>
<dbReference type="GO" id="GO:0005743">
    <property type="term" value="C:mitochondrial inner membrane"/>
    <property type="evidence" value="ECO:0007669"/>
    <property type="project" value="UniProtKB-SubCell"/>
</dbReference>
<dbReference type="Pfam" id="PF07766">
    <property type="entry name" value="LETM1_RBD"/>
    <property type="match status" value="1"/>
</dbReference>
<evidence type="ECO:0000259" key="8">
    <source>
        <dbReference type="Pfam" id="PF07766"/>
    </source>
</evidence>
<dbReference type="AlphaFoldDB" id="A0A836CA55"/>